<keyword evidence="2" id="KW-1003">Cell membrane</keyword>
<comment type="subcellular location">
    <subcellularLocation>
        <location evidence="1">Cell membrane</location>
        <topology evidence="1">Single-pass type I membrane protein</topology>
    </subcellularLocation>
</comment>
<feature type="compositionally biased region" description="Polar residues" evidence="14">
    <location>
        <begin position="3243"/>
        <end position="3284"/>
    </location>
</feature>
<evidence type="ECO:0000256" key="14">
    <source>
        <dbReference type="SAM" id="MobiDB-lite"/>
    </source>
</evidence>
<evidence type="ECO:0000256" key="4">
    <source>
        <dbReference type="ARBA" id="ARBA00022692"/>
    </source>
</evidence>
<keyword evidence="7 13" id="KW-0106">Calcium</keyword>
<evidence type="ECO:0000256" key="6">
    <source>
        <dbReference type="ARBA" id="ARBA00022737"/>
    </source>
</evidence>
<feature type="domain" description="Cadherin" evidence="16">
    <location>
        <begin position="2351"/>
        <end position="2455"/>
    </location>
</feature>
<organism evidence="17 18">
    <name type="scientific">Pinctada imbricata</name>
    <name type="common">Atlantic pearl-oyster</name>
    <name type="synonym">Pinctada martensii</name>
    <dbReference type="NCBI Taxonomy" id="66713"/>
    <lineage>
        <taxon>Eukaryota</taxon>
        <taxon>Metazoa</taxon>
        <taxon>Spiralia</taxon>
        <taxon>Lophotrochozoa</taxon>
        <taxon>Mollusca</taxon>
        <taxon>Bivalvia</taxon>
        <taxon>Autobranchia</taxon>
        <taxon>Pteriomorphia</taxon>
        <taxon>Pterioida</taxon>
        <taxon>Pterioidea</taxon>
        <taxon>Pteriidae</taxon>
        <taxon>Pinctada</taxon>
    </lineage>
</organism>
<feature type="domain" description="Cadherin" evidence="16">
    <location>
        <begin position="1295"/>
        <end position="1400"/>
    </location>
</feature>
<keyword evidence="8" id="KW-0130">Cell adhesion</keyword>
<dbReference type="InterPro" id="IPR039808">
    <property type="entry name" value="Cadherin"/>
</dbReference>
<dbReference type="PROSITE" id="PS00232">
    <property type="entry name" value="CADHERIN_1"/>
    <property type="match status" value="11"/>
</dbReference>
<dbReference type="PRINTS" id="PR00205">
    <property type="entry name" value="CADHERIN"/>
</dbReference>
<dbReference type="GO" id="GO:0005509">
    <property type="term" value="F:calcium ion binding"/>
    <property type="evidence" value="ECO:0007669"/>
    <property type="project" value="UniProtKB-UniRule"/>
</dbReference>
<feature type="domain" description="Cadherin" evidence="16">
    <location>
        <begin position="2778"/>
        <end position="2902"/>
    </location>
</feature>
<keyword evidence="6" id="KW-0677">Repeat</keyword>
<feature type="domain" description="Cadherin" evidence="16">
    <location>
        <begin position="1188"/>
        <end position="1294"/>
    </location>
</feature>
<dbReference type="EMBL" id="VSWD01000006">
    <property type="protein sequence ID" value="KAK3100154.1"/>
    <property type="molecule type" value="Genomic_DNA"/>
</dbReference>
<feature type="domain" description="Cadherin" evidence="16">
    <location>
        <begin position="2456"/>
        <end position="2558"/>
    </location>
</feature>
<dbReference type="InterPro" id="IPR020894">
    <property type="entry name" value="Cadherin_CS"/>
</dbReference>
<feature type="domain" description="Cadherin" evidence="16">
    <location>
        <begin position="116"/>
        <end position="227"/>
    </location>
</feature>
<evidence type="ECO:0000256" key="9">
    <source>
        <dbReference type="ARBA" id="ARBA00022989"/>
    </source>
</evidence>
<dbReference type="FunFam" id="2.60.40.60:FF:000181">
    <property type="entry name" value="Predicted protein"/>
    <property type="match status" value="2"/>
</dbReference>
<feature type="domain" description="Cadherin" evidence="16">
    <location>
        <begin position="666"/>
        <end position="772"/>
    </location>
</feature>
<dbReference type="CDD" id="cd11304">
    <property type="entry name" value="Cadherin_repeat"/>
    <property type="match status" value="27"/>
</dbReference>
<sequence>MGKGEDIFYLFLLVVYIPTLCVGDGVRMLFHVREEQAPNTYIGQVDTVKAPPPYNYIDSNPNITVNLQNGNITTAVRLDRESRALYTVSVLSMDNFEVVEVTINVTDINDHSPYFPNGSKVIELSEISPNGSKVLLGSVIDEDVGSNGIGPWSIVSGNEDNDFKLETKRSGNNVLYMDLVIIRPLDYETTPSYSLHIRVYDGGSPPNHGDIRVNITILDANDNTPRFTHTKYSTIIPEDVQIGTSIIQVNATDLDSGENGRISYYLDGNRDPESQFFIEKSTGIIRINKPLDYERRTRYELSVIARDNGSQPLDANAVVEVNVTNVNEKPANINLVFLADGSTNQSTKISENSSIGSVVAHISVSDPDKPNQYFANVNVTLGGDMGRFGLTTDDQVVYKVVLQQSLDREAVANYNLTVIAVDSGTPPLHATKSFTVFVTDVNDNAPYFTQNVYSASLQEQAPAGNSVIKVTANDDDFGENARVSYSIKAIPGTDHDWFQIDQNTGLITTRGDSNVDCEQNSHPRITVVATDNGLPPQTATAIVDITIHDVNDLEPVFERSYYEGRIAENVAVGTSILTVSATDPDCNSNTQVFYYLKNYTTPQQQISDAFSIDRNSGILRVAKQLDYETRQSYEFTVFAEDLGNLDGSALIKVTLSDVNDNAPRFYPTNYSTNIEMTTQIGKEIIAVQASDLDSGSFQEIQFSIVGSGNNEGYFTVNTTGTSGHIYLTRSLPREERVYILNIRATDGGGLTSPQDATVYISVTGDNSHPPVFRQPTYKFSISESVSRGIIVGNVTADVHNTGTDNAGVTYSITYGNQAGYFIIYEQTGVIAVDKPLDHDTHPFVLLSVKAETGVPPVFGTAQVNITITDINDNAPVFTSPQLQITVKEDESLATTLYPAKATDADSGQNSLIRYSLLENPQSLFQINAVTGELMLQSHLDYENATEHHVVIAASDQGTPPLSSNMTLVVLVRNVNDNPPVFTQAVFVKEVEETIPIGKEILQINATDLDKDTLSYSLADNSYSDTFGLFGTTGWIYLRKELDREIKEEYAFNVIAKDSGGISKTATAQVNIRVKDVNDNSPIFSQNEYVFEIAENLSQGTIVGDVLATDADQGSNAQLQYSFTDSNIPFAISPYNGRISTSNMLDREARSKYDLIVTVTDQGTPPKLDTANVKVIVKDINDNAPTFLNKQPLEVMIGENRPKGTSVVKMVAYDQDEKENGTLTFKLTGGDEGVLDLFEINPKSGLITSLEVLDYEQKNNYNLIVMAKDGGNPPKSSNIDVTVRVKDDNDEQPYFPTQEMTLRVVENTATGSIIGKVVATDGDSGENGRVSYYVVAGNHFQLFALNISTGDIYVIRKIDYEQASSHTIGIKAIDNSVYNPKSSTINVIIEVEDINDNPPEFEQDPVILTRRENLPMGHVIYTFTATDRDSGPNGTVQYTIESQRPDKGYLTVDPNTGKLSIAKSIDYEETRQLSLTVKAEDSAPKTVDRLHSTVTVWLFIQDENDNAPVFKGNSSFRVLENEPVGFPVAHILAVDADSNINNSRNNIIVYEITSGNQHGDFNLNSSRGELTIERPLDRETTTTYSLTIQASDQGLPRQSTLTVINVEILDVNDNAPRFINSTYIGTITEGSYTDKLILAISATDADSGENSQLTYSLPEGTANNIFTLDSTTGQIRVKQGLDREVQSSYILTAYVKDNGYPVQFDMTTIIINVTDVNDNTPTFTEQNVHLEVPENTQQPFIHKVLATDKDAGENARLRFSIIGGNTNNAFSIDESTGQLSCRALDREDVSQYSLTIQVQDHGSPPLSSTSNVVVKVLDKNDNFPRFSKQEYSVTIVEDIVMGGFVLQVSATDADEGENAKITYSLGNDTDGLFQVDSATGNITTNGHFDREKKATYLFHVVAKDGGLNNIRNTTIPVRINIGDVNDNAPIFREIPYHTNLSLNTPANRFVIRVEADDKDAGLNGEVRYELNSAGTDLRAFNYFRVDSVSGDIYTSQTVGSDVQGSFMLQIKAKDLGNPEQSSTGMVQVVVGGVSGSVSLRFQQQSYTATFKEHSGTGTFVTQVAAQYVGLGNGTITYGFINALDDLTFNIISSNGQIFVRDSSRLDYETTPVVTLIVTASSSNLFAYTTVTITLQDINDNQPKFAQDVYFSSTWEAQEQLNVFVTQVLATDADSGDNSDLIYNIIGGNDQNAFDIFPPHTGIVVTKLPLDFEITPKYELVIEAVDKGNPPQTGTCVLKINVVDVNDQAPNFPVPVPVNISEDADVGTQVAQVTANDVDTNPTLLYDFTPQGNPGQTFSIDRFSGRITLARPLDHEERVHFVLQLVVNDTKHTDFTILDVYVADENDNAPKFSQQSYQKTVAELTPAGTHVLTVNATDADSGINARLTYRLGLSLTDGFYINSATGAIYTNKTVEHRPDQQILTLIVTAEDAGIPRLSAVVAVHLQITPVNQYAPQFVSTNYTFYVSEDKQKGMDILRVNATDADRNQQITYSINGGNTNQMFEISRKSGQIFLSGNLDRETVARYSLIVSATDSGIQPKSASTVVTIVVVDVNDMVPYFDQSEYKKNLSENFQSGVSFMQVKAHDDDEGMNNEIQYAITSGNDQGLFIVYGDTGNLIITPSMSLDYEHSAVHKLIVRATDCKQCPSGHKKNSAFATITINVEDVNEHKPVFPVPFYYATVYENRNNNTPVFQAHANDKDAGRYGIVTYRLNSSNVFRINPTTGVVYTAMQLDYEDLPYLPKGVYSYQFHIYATDIGGNEDIVLVKIQIRDEDEFDPIFHNDKYSFTVPGSAKPGFVVGQVNASDQDQGLAGRVFYILKQTSDDYFSVNLTTGILYVSSDFNARRKKRDVSHARHKRSLNSNSVNLVIEATSGMEGSNSATTIVNIDIDESCSGCALVSKQPKEESISTTIILVIVFAIVAVILVIVIVVIILRFRSRKSPPPVAQIYETDYNGQFDFPITPVGPPPYEKATNNNSINVTTPDVSDRSHHSASSGRGSVEAEDDEEIMMINSNTSYLNNSSGFRSKNMPDSGIQDDDNNSEPSVQNSKDYLARLGIDSSNIQIKSQNIMQSVESMHQFSDEGGGEGIGDNIVDYNNQIESNTDVLHERNNRDLGFHEPDSQHVGALSSVINSEEEYSGSYNWDYLLDWGPQYQPLAHVFTEIARLKDDNLQPKKQPIKTVPQRKVNTNFHLHPQVKMDPPPIITNAPPRSIQASNSRSSHGKNSVRTSNSTMNTSLPSLPRSPISHESSFTSPALTPSFTPSLSPLATRSPSISPMMQGSSGQTTPHRQRHGSNRMYSMAISSESEQELRI</sequence>
<feature type="domain" description="Cadherin" evidence="16">
    <location>
        <begin position="1618"/>
        <end position="1722"/>
    </location>
</feature>
<evidence type="ECO:0000256" key="13">
    <source>
        <dbReference type="PROSITE-ProRule" id="PRU00043"/>
    </source>
</evidence>
<dbReference type="GO" id="GO:0016477">
    <property type="term" value="P:cell migration"/>
    <property type="evidence" value="ECO:0007669"/>
    <property type="project" value="TreeGrafter"/>
</dbReference>
<feature type="domain" description="Cadherin" evidence="16">
    <location>
        <begin position="2671"/>
        <end position="2777"/>
    </location>
</feature>
<feature type="domain" description="Cadherin" evidence="16">
    <location>
        <begin position="341"/>
        <end position="448"/>
    </location>
</feature>
<dbReference type="FunFam" id="2.60.40.60:FF:000058">
    <property type="entry name" value="FAT atypical cadherin 3"/>
    <property type="match status" value="1"/>
</dbReference>
<feature type="region of interest" description="Disordered" evidence="14">
    <location>
        <begin position="3190"/>
        <end position="3309"/>
    </location>
</feature>
<dbReference type="GO" id="GO:0016342">
    <property type="term" value="C:catenin complex"/>
    <property type="evidence" value="ECO:0007669"/>
    <property type="project" value="TreeGrafter"/>
</dbReference>
<proteinExistence type="predicted"/>
<feature type="compositionally biased region" description="Polar residues" evidence="14">
    <location>
        <begin position="3209"/>
        <end position="3235"/>
    </location>
</feature>
<feature type="domain" description="Cadherin" evidence="16">
    <location>
        <begin position="1723"/>
        <end position="1825"/>
    </location>
</feature>
<dbReference type="SMART" id="SM00112">
    <property type="entry name" value="CA"/>
    <property type="match status" value="27"/>
</dbReference>
<feature type="domain" description="Cadherin" evidence="16">
    <location>
        <begin position="878"/>
        <end position="981"/>
    </location>
</feature>
<feature type="transmembrane region" description="Helical" evidence="15">
    <location>
        <begin position="2909"/>
        <end position="2931"/>
    </location>
</feature>
<evidence type="ECO:0000256" key="8">
    <source>
        <dbReference type="ARBA" id="ARBA00022889"/>
    </source>
</evidence>
<evidence type="ECO:0000256" key="10">
    <source>
        <dbReference type="ARBA" id="ARBA00023136"/>
    </source>
</evidence>
<keyword evidence="4 15" id="KW-0812">Transmembrane</keyword>
<feature type="domain" description="Cadherin" evidence="16">
    <location>
        <begin position="2163"/>
        <end position="2250"/>
    </location>
</feature>
<dbReference type="FunFam" id="2.60.40.60:FF:000007">
    <property type="entry name" value="Protocadherin alpha 2"/>
    <property type="match status" value="1"/>
</dbReference>
<comment type="caution">
    <text evidence="17">The sequence shown here is derived from an EMBL/GenBank/DDBJ whole genome shotgun (WGS) entry which is preliminary data.</text>
</comment>
<feature type="domain" description="Cadherin" evidence="16">
    <location>
        <begin position="449"/>
        <end position="557"/>
    </location>
</feature>
<dbReference type="GO" id="GO:0007163">
    <property type="term" value="P:establishment or maintenance of cell polarity"/>
    <property type="evidence" value="ECO:0007669"/>
    <property type="project" value="UniProtKB-ARBA"/>
</dbReference>
<dbReference type="PANTHER" id="PTHR24027">
    <property type="entry name" value="CADHERIN-23"/>
    <property type="match status" value="1"/>
</dbReference>
<feature type="domain" description="Cadherin" evidence="16">
    <location>
        <begin position="1401"/>
        <end position="1509"/>
    </location>
</feature>
<evidence type="ECO:0000259" key="16">
    <source>
        <dbReference type="PROSITE" id="PS50268"/>
    </source>
</evidence>
<dbReference type="GO" id="GO:0007156">
    <property type="term" value="P:homophilic cell adhesion via plasma membrane adhesion molecules"/>
    <property type="evidence" value="ECO:0007669"/>
    <property type="project" value="InterPro"/>
</dbReference>
<feature type="region of interest" description="Disordered" evidence="14">
    <location>
        <begin position="2959"/>
        <end position="3002"/>
    </location>
</feature>
<evidence type="ECO:0000313" key="18">
    <source>
        <dbReference type="Proteomes" id="UP001186944"/>
    </source>
</evidence>
<feature type="domain" description="Cadherin" evidence="16">
    <location>
        <begin position="54"/>
        <end position="115"/>
    </location>
</feature>
<keyword evidence="3" id="KW-0245">EGF-like domain</keyword>
<dbReference type="FunFam" id="2.60.40.60:FF:000081">
    <property type="entry name" value="protocadherin Fat 4"/>
    <property type="match status" value="1"/>
</dbReference>
<feature type="region of interest" description="Disordered" evidence="14">
    <location>
        <begin position="3016"/>
        <end position="3043"/>
    </location>
</feature>
<keyword evidence="12" id="KW-0325">Glycoprotein</keyword>
<keyword evidence="10 15" id="KW-0472">Membrane</keyword>
<feature type="domain" description="Cadherin" evidence="16">
    <location>
        <begin position="1931"/>
        <end position="2040"/>
    </location>
</feature>
<keyword evidence="9 15" id="KW-1133">Transmembrane helix</keyword>
<name>A0AA88Y8J5_PINIB</name>
<dbReference type="FunFam" id="2.60.40.60:FF:000116">
    <property type="entry name" value="Dachsous cadherin-related 2"/>
    <property type="match status" value="1"/>
</dbReference>
<dbReference type="SUPFAM" id="SSF49313">
    <property type="entry name" value="Cadherin-like"/>
    <property type="match status" value="27"/>
</dbReference>
<dbReference type="GO" id="GO:0045296">
    <property type="term" value="F:cadherin binding"/>
    <property type="evidence" value="ECO:0007669"/>
    <property type="project" value="TreeGrafter"/>
</dbReference>
<feature type="domain" description="Cadherin" evidence="16">
    <location>
        <begin position="2559"/>
        <end position="2670"/>
    </location>
</feature>
<dbReference type="Gene3D" id="2.60.40.60">
    <property type="entry name" value="Cadherins"/>
    <property type="match status" value="27"/>
</dbReference>
<dbReference type="PANTHER" id="PTHR24027:SF438">
    <property type="entry name" value="CADHERIN 23"/>
    <property type="match status" value="1"/>
</dbReference>
<evidence type="ECO:0000256" key="7">
    <source>
        <dbReference type="ARBA" id="ARBA00022837"/>
    </source>
</evidence>
<dbReference type="FunFam" id="2.60.40.60:FF:000015">
    <property type="entry name" value="FAT atypical cadherin 1"/>
    <property type="match status" value="1"/>
</dbReference>
<dbReference type="InterPro" id="IPR015919">
    <property type="entry name" value="Cadherin-like_sf"/>
</dbReference>
<dbReference type="InterPro" id="IPR002126">
    <property type="entry name" value="Cadherin-like_dom"/>
</dbReference>
<evidence type="ECO:0000256" key="12">
    <source>
        <dbReference type="ARBA" id="ARBA00023180"/>
    </source>
</evidence>
<dbReference type="GO" id="GO:0048731">
    <property type="term" value="P:system development"/>
    <property type="evidence" value="ECO:0007669"/>
    <property type="project" value="UniProtKB-ARBA"/>
</dbReference>
<feature type="domain" description="Cadherin" evidence="16">
    <location>
        <begin position="773"/>
        <end position="877"/>
    </location>
</feature>
<dbReference type="GO" id="GO:0009887">
    <property type="term" value="P:animal organ morphogenesis"/>
    <property type="evidence" value="ECO:0007669"/>
    <property type="project" value="UniProtKB-ARBA"/>
</dbReference>
<dbReference type="FunFam" id="2.60.40.60:FF:000033">
    <property type="entry name" value="FAT atypical cadherin 1"/>
    <property type="match status" value="1"/>
</dbReference>
<dbReference type="FunFam" id="2.60.40.60:FF:000020">
    <property type="entry name" value="Dachsous cadherin-related 1b"/>
    <property type="match status" value="11"/>
</dbReference>
<feature type="domain" description="Cadherin" evidence="16">
    <location>
        <begin position="1084"/>
        <end position="1186"/>
    </location>
</feature>
<feature type="domain" description="Cadherin" evidence="16">
    <location>
        <begin position="228"/>
        <end position="332"/>
    </location>
</feature>
<dbReference type="Pfam" id="PF00028">
    <property type="entry name" value="Cadherin"/>
    <property type="match status" value="26"/>
</dbReference>
<dbReference type="Proteomes" id="UP001186944">
    <property type="component" value="Unassembled WGS sequence"/>
</dbReference>
<evidence type="ECO:0000256" key="1">
    <source>
        <dbReference type="ARBA" id="ARBA00004251"/>
    </source>
</evidence>
<evidence type="ECO:0000256" key="2">
    <source>
        <dbReference type="ARBA" id="ARBA00022475"/>
    </source>
</evidence>
<reference evidence="17" key="1">
    <citation type="submission" date="2019-08" db="EMBL/GenBank/DDBJ databases">
        <title>The improved chromosome-level genome for the pearl oyster Pinctada fucata martensii using PacBio sequencing and Hi-C.</title>
        <authorList>
            <person name="Zheng Z."/>
        </authorList>
    </citation>
    <scope>NUCLEOTIDE SEQUENCE</scope>
    <source>
        <strain evidence="17">ZZ-2019</strain>
        <tissue evidence="17">Adductor muscle</tissue>
    </source>
</reference>
<feature type="domain" description="Cadherin" evidence="16">
    <location>
        <begin position="1509"/>
        <end position="1617"/>
    </location>
</feature>
<feature type="transmembrane region" description="Helical" evidence="15">
    <location>
        <begin position="7"/>
        <end position="30"/>
    </location>
</feature>
<keyword evidence="5" id="KW-0732">Signal</keyword>
<protein>
    <recommendedName>
        <fullName evidence="16">Cadherin domain-containing protein</fullName>
    </recommendedName>
</protein>
<evidence type="ECO:0000256" key="15">
    <source>
        <dbReference type="SAM" id="Phobius"/>
    </source>
</evidence>
<evidence type="ECO:0000313" key="17">
    <source>
        <dbReference type="EMBL" id="KAK3100154.1"/>
    </source>
</evidence>
<evidence type="ECO:0000256" key="3">
    <source>
        <dbReference type="ARBA" id="ARBA00022536"/>
    </source>
</evidence>
<evidence type="ECO:0000256" key="11">
    <source>
        <dbReference type="ARBA" id="ARBA00023157"/>
    </source>
</evidence>
<dbReference type="GO" id="GO:0048729">
    <property type="term" value="P:tissue morphogenesis"/>
    <property type="evidence" value="ECO:0007669"/>
    <property type="project" value="UniProtKB-ARBA"/>
</dbReference>
<dbReference type="FunFam" id="2.60.40.60:FF:000039">
    <property type="entry name" value="FAT atypical cadherin 3"/>
    <property type="match status" value="1"/>
</dbReference>
<dbReference type="GO" id="GO:0008013">
    <property type="term" value="F:beta-catenin binding"/>
    <property type="evidence" value="ECO:0007669"/>
    <property type="project" value="TreeGrafter"/>
</dbReference>
<feature type="domain" description="Cadherin" evidence="16">
    <location>
        <begin position="1826"/>
        <end position="1930"/>
    </location>
</feature>
<feature type="domain" description="Cadherin" evidence="16">
    <location>
        <begin position="2250"/>
        <end position="2350"/>
    </location>
</feature>
<dbReference type="PROSITE" id="PS50268">
    <property type="entry name" value="CADHERIN_2"/>
    <property type="match status" value="27"/>
</dbReference>
<dbReference type="Pfam" id="PF25374">
    <property type="entry name" value="Cadherin_FAT4_N"/>
    <property type="match status" value="1"/>
</dbReference>
<feature type="domain" description="Cadherin" evidence="16">
    <location>
        <begin position="558"/>
        <end position="665"/>
    </location>
</feature>
<dbReference type="FunFam" id="2.60.40.60:FF:000104">
    <property type="entry name" value="cadherin-23 isoform X1"/>
    <property type="match status" value="1"/>
</dbReference>
<feature type="domain" description="Cadherin" evidence="16">
    <location>
        <begin position="2041"/>
        <end position="2143"/>
    </location>
</feature>
<evidence type="ECO:0000256" key="5">
    <source>
        <dbReference type="ARBA" id="ARBA00022729"/>
    </source>
</evidence>
<accession>A0AA88Y8J5</accession>
<keyword evidence="11" id="KW-1015">Disulfide bond</keyword>
<gene>
    <name evidence="17" type="ORF">FSP39_015442</name>
</gene>
<dbReference type="FunFam" id="2.60.40.60:FF:000134">
    <property type="entry name" value="protocadherin Fat 4"/>
    <property type="match status" value="1"/>
</dbReference>
<keyword evidence="18" id="KW-1185">Reference proteome</keyword>
<feature type="compositionally biased region" description="Polar residues" evidence="14">
    <location>
        <begin position="2969"/>
        <end position="2980"/>
    </location>
</feature>
<feature type="domain" description="Cadherin" evidence="16">
    <location>
        <begin position="982"/>
        <end position="1083"/>
    </location>
</feature>